<reference evidence="1" key="1">
    <citation type="submission" date="2020-09" db="EMBL/GenBank/DDBJ databases">
        <title>Draft Genome Sequence of Paenibacillus sp. WST5.</title>
        <authorList>
            <person name="Bao Z."/>
        </authorList>
    </citation>
    <scope>NUCLEOTIDE SEQUENCE</scope>
    <source>
        <strain evidence="1">WST5</strain>
    </source>
</reference>
<dbReference type="RefSeq" id="WP_188178640.1">
    <property type="nucleotide sequence ID" value="NZ_JACVVD010000033.1"/>
</dbReference>
<gene>
    <name evidence="1" type="ORF">ICC18_33280</name>
</gene>
<accession>A0A926QNC8</accession>
<proteinExistence type="predicted"/>
<protein>
    <submittedName>
        <fullName evidence="1">Uncharacterized protein</fullName>
    </submittedName>
</protein>
<dbReference type="EMBL" id="JACVVD010000033">
    <property type="protein sequence ID" value="MBD0384883.1"/>
    <property type="molecule type" value="Genomic_DNA"/>
</dbReference>
<sequence length="89" mass="10794">MEIQFSFVTDEKAVDFCNKIITIMINHFHISEKEALGRINRQWENNGDFVGLDIRYHELTEYWAYLIYYGDGTYYWYKDKEKLTPIPFP</sequence>
<name>A0A926QNC8_9BACL</name>
<keyword evidence="2" id="KW-1185">Reference proteome</keyword>
<organism evidence="1 2">
    <name type="scientific">Paenibacillus sedimenti</name>
    <dbReference type="NCBI Taxonomy" id="2770274"/>
    <lineage>
        <taxon>Bacteria</taxon>
        <taxon>Bacillati</taxon>
        <taxon>Bacillota</taxon>
        <taxon>Bacilli</taxon>
        <taxon>Bacillales</taxon>
        <taxon>Paenibacillaceae</taxon>
        <taxon>Paenibacillus</taxon>
    </lineage>
</organism>
<dbReference type="Proteomes" id="UP000650466">
    <property type="component" value="Unassembled WGS sequence"/>
</dbReference>
<dbReference type="AlphaFoldDB" id="A0A926QNC8"/>
<evidence type="ECO:0000313" key="2">
    <source>
        <dbReference type="Proteomes" id="UP000650466"/>
    </source>
</evidence>
<evidence type="ECO:0000313" key="1">
    <source>
        <dbReference type="EMBL" id="MBD0384883.1"/>
    </source>
</evidence>
<comment type="caution">
    <text evidence="1">The sequence shown here is derived from an EMBL/GenBank/DDBJ whole genome shotgun (WGS) entry which is preliminary data.</text>
</comment>